<feature type="transmembrane region" description="Helical" evidence="4">
    <location>
        <begin position="188"/>
        <end position="208"/>
    </location>
</feature>
<dbReference type="InterPro" id="IPR036259">
    <property type="entry name" value="MFS_trans_sf"/>
</dbReference>
<dbReference type="Gene3D" id="1.20.1250.20">
    <property type="entry name" value="MFS general substrate transporter like domains"/>
    <property type="match status" value="2"/>
</dbReference>
<accession>B5Y9M5</accession>
<feature type="transmembrane region" description="Helical" evidence="4">
    <location>
        <begin position="229"/>
        <end position="252"/>
    </location>
</feature>
<keyword evidence="2 4" id="KW-1133">Transmembrane helix</keyword>
<feature type="transmembrane region" description="Helical" evidence="4">
    <location>
        <begin position="92"/>
        <end position="110"/>
    </location>
</feature>
<name>B5Y9M5_COPPD</name>
<dbReference type="PANTHER" id="PTHR23520:SF5">
    <property type="entry name" value="TRANSPORTER, PUTATIVE (AFU_ORTHOLOGUE AFUA_3G04000)-RELATED"/>
    <property type="match status" value="1"/>
</dbReference>
<evidence type="ECO:0000313" key="7">
    <source>
        <dbReference type="Proteomes" id="UP000001732"/>
    </source>
</evidence>
<dbReference type="InterPro" id="IPR020846">
    <property type="entry name" value="MFS_dom"/>
</dbReference>
<dbReference type="InterPro" id="IPR011701">
    <property type="entry name" value="MFS"/>
</dbReference>
<proteinExistence type="predicted"/>
<feature type="transmembrane region" description="Helical" evidence="4">
    <location>
        <begin position="61"/>
        <end position="85"/>
    </location>
</feature>
<keyword evidence="1 4" id="KW-0812">Transmembrane</keyword>
<dbReference type="STRING" id="309798.COPRO5265_1164"/>
<protein>
    <submittedName>
        <fullName evidence="6">Permease</fullName>
    </submittedName>
</protein>
<evidence type="ECO:0000313" key="6">
    <source>
        <dbReference type="EMBL" id="ACI16857.1"/>
    </source>
</evidence>
<dbReference type="GO" id="GO:0022857">
    <property type="term" value="F:transmembrane transporter activity"/>
    <property type="evidence" value="ECO:0007669"/>
    <property type="project" value="InterPro"/>
</dbReference>
<dbReference type="PANTHER" id="PTHR23520">
    <property type="entry name" value="TRANSPORTER, PUTATIVE (AFU_ORTHOLOGUE AFUA_3G04000)-RELATED"/>
    <property type="match status" value="1"/>
</dbReference>
<evidence type="ECO:0000256" key="3">
    <source>
        <dbReference type="ARBA" id="ARBA00023136"/>
    </source>
</evidence>
<reference evidence="7" key="1">
    <citation type="submission" date="2008-08" db="EMBL/GenBank/DDBJ databases">
        <title>The complete genome sequence of Coprothermobacter proteolyticus strain ATCC 5245 / DSM 5265 / BT.</title>
        <authorList>
            <person name="Dodson R.J."/>
            <person name="Durkin A.S."/>
            <person name="Wu M."/>
            <person name="Eisen J."/>
            <person name="Sutton G."/>
        </authorList>
    </citation>
    <scope>NUCLEOTIDE SEQUENCE [LARGE SCALE GENOMIC DNA]</scope>
    <source>
        <strain evidence="7">ATCC 35245 / DSM 5265 / OCM 4 / BT</strain>
    </source>
</reference>
<feature type="transmembrane region" description="Helical" evidence="4">
    <location>
        <begin position="272"/>
        <end position="292"/>
    </location>
</feature>
<gene>
    <name evidence="6" type="ordered locus">COPRO5265_1164</name>
</gene>
<feature type="domain" description="Major facilitator superfamily (MFS) profile" evidence="5">
    <location>
        <begin position="27"/>
        <end position="354"/>
    </location>
</feature>
<dbReference type="Pfam" id="PF07690">
    <property type="entry name" value="MFS_1"/>
    <property type="match status" value="1"/>
</dbReference>
<feature type="transmembrane region" description="Helical" evidence="4">
    <location>
        <begin position="116"/>
        <end position="139"/>
    </location>
</feature>
<organism evidence="6 7">
    <name type="scientific">Coprothermobacter proteolyticus (strain ATCC 35245 / DSM 5265 / OCM 4 / BT)</name>
    <dbReference type="NCBI Taxonomy" id="309798"/>
    <lineage>
        <taxon>Bacteria</taxon>
        <taxon>Pseudomonadati</taxon>
        <taxon>Coprothermobacterota</taxon>
        <taxon>Coprothermobacteria</taxon>
        <taxon>Coprothermobacterales</taxon>
        <taxon>Coprothermobacteraceae</taxon>
        <taxon>Coprothermobacter</taxon>
    </lineage>
</organism>
<evidence type="ECO:0000256" key="2">
    <source>
        <dbReference type="ARBA" id="ARBA00022989"/>
    </source>
</evidence>
<evidence type="ECO:0000259" key="5">
    <source>
        <dbReference type="PROSITE" id="PS50850"/>
    </source>
</evidence>
<evidence type="ECO:0000256" key="1">
    <source>
        <dbReference type="ARBA" id="ARBA00022692"/>
    </source>
</evidence>
<feature type="transmembrane region" description="Helical" evidence="4">
    <location>
        <begin position="28"/>
        <end position="49"/>
    </location>
</feature>
<dbReference type="Proteomes" id="UP000001732">
    <property type="component" value="Chromosome"/>
</dbReference>
<dbReference type="EMBL" id="CP001145">
    <property type="protein sequence ID" value="ACI16857.1"/>
    <property type="molecule type" value="Genomic_DNA"/>
</dbReference>
<keyword evidence="7" id="KW-1185">Reference proteome</keyword>
<evidence type="ECO:0000256" key="4">
    <source>
        <dbReference type="SAM" id="Phobius"/>
    </source>
</evidence>
<dbReference type="SUPFAM" id="SSF103473">
    <property type="entry name" value="MFS general substrate transporter"/>
    <property type="match status" value="1"/>
</dbReference>
<dbReference type="KEGG" id="cpo:COPRO5265_1164"/>
<reference evidence="6 7" key="2">
    <citation type="journal article" date="2014" name="Genome Announc.">
        <title>Complete Genome Sequence of Coprothermobacter proteolyticus DSM 5265.</title>
        <authorList>
            <person name="Alexiev A."/>
            <person name="Coil D.A."/>
            <person name="Badger J.H."/>
            <person name="Enticknap J."/>
            <person name="Ward N."/>
            <person name="Robb F.T."/>
            <person name="Eisen J.A."/>
        </authorList>
    </citation>
    <scope>NUCLEOTIDE SEQUENCE [LARGE SCALE GENOMIC DNA]</scope>
    <source>
        <strain evidence="7">ATCC 35245 / DSM 5265 / OCM 4 / BT</strain>
    </source>
</reference>
<dbReference type="AlphaFoldDB" id="B5Y9M5"/>
<sequence length="354" mass="39022">MKCIIRLMQIIAALRRYRTALTENPAPLLWFSVASFLYFMGFSFYFTVFNLYLSEIGFTQSVIGTVLSARSFGSVLMTIPAALIINRIGYRYNFLTAMGLAVAVQVLILLTKSVPMLVLLGGLLGTADALFMIGISPFIMDHTKEEYRNELFSLNNALHTFAFAGGSFLTFISGFLGVRDPIALYRGIMWTGVLCASLGMVIVTLKVHTSLRISLSNPFTRERLGSLRGFTPLLIVLIVPRTLVGLGASLIIPFMNLYFKDIFTLPGPQIGLIYTLGQLATAAGMLLVPLVVRRLGKVRTVVITELFSLPFMFILAKAGSLAYAIPSFLIRQALMNMSTPVSQQFNMENNACAF</sequence>
<feature type="transmembrane region" description="Helical" evidence="4">
    <location>
        <begin position="151"/>
        <end position="176"/>
    </location>
</feature>
<keyword evidence="3 4" id="KW-0472">Membrane</keyword>
<dbReference type="HOGENOM" id="CLU_025894_0_1_9"/>
<dbReference type="eggNOG" id="COG2814">
    <property type="taxonomic scope" value="Bacteria"/>
</dbReference>
<dbReference type="PROSITE" id="PS50850">
    <property type="entry name" value="MFS"/>
    <property type="match status" value="1"/>
</dbReference>
<feature type="transmembrane region" description="Helical" evidence="4">
    <location>
        <begin position="304"/>
        <end position="325"/>
    </location>
</feature>